<evidence type="ECO:0000256" key="18">
    <source>
        <dbReference type="ARBA" id="ARBA00049255"/>
    </source>
</evidence>
<evidence type="ECO:0000256" key="4">
    <source>
        <dbReference type="ARBA" id="ARBA00011209"/>
    </source>
</evidence>
<dbReference type="SMART" id="SM00896">
    <property type="entry name" value="FDX-ACB"/>
    <property type="match status" value="1"/>
</dbReference>
<dbReference type="InterPro" id="IPR004532">
    <property type="entry name" value="Phe-tRNA-ligase_IIc_bsu_bact"/>
</dbReference>
<dbReference type="FunFam" id="2.40.50.140:FF:000045">
    <property type="entry name" value="Phenylalanine--tRNA ligase beta subunit"/>
    <property type="match status" value="1"/>
</dbReference>
<dbReference type="InterPro" id="IPR036690">
    <property type="entry name" value="Fdx_antiC-bd_sf"/>
</dbReference>
<evidence type="ECO:0000259" key="19">
    <source>
        <dbReference type="PROSITE" id="PS50886"/>
    </source>
</evidence>
<comment type="subcellular location">
    <subcellularLocation>
        <location evidence="2">Cytoplasm</location>
    </subcellularLocation>
</comment>
<dbReference type="Pfam" id="PF03483">
    <property type="entry name" value="B3_4"/>
    <property type="match status" value="1"/>
</dbReference>
<evidence type="ECO:0000313" key="22">
    <source>
        <dbReference type="EMBL" id="CAB4612270.1"/>
    </source>
</evidence>
<evidence type="ECO:0000256" key="8">
    <source>
        <dbReference type="ARBA" id="ARBA00022555"/>
    </source>
</evidence>
<dbReference type="Gene3D" id="3.30.70.380">
    <property type="entry name" value="Ferrodoxin-fold anticodon-binding domain"/>
    <property type="match status" value="1"/>
</dbReference>
<dbReference type="PROSITE" id="PS51483">
    <property type="entry name" value="B5"/>
    <property type="match status" value="1"/>
</dbReference>
<evidence type="ECO:0000256" key="13">
    <source>
        <dbReference type="ARBA" id="ARBA00022842"/>
    </source>
</evidence>
<keyword evidence="12" id="KW-0067">ATP-binding</keyword>
<dbReference type="InterPro" id="IPR012340">
    <property type="entry name" value="NA-bd_OB-fold"/>
</dbReference>
<gene>
    <name evidence="22" type="ORF">UFOPK1827_01358</name>
</gene>
<dbReference type="PANTHER" id="PTHR10947">
    <property type="entry name" value="PHENYLALANYL-TRNA SYNTHETASE BETA CHAIN AND LEUCINE-RICH REPEAT-CONTAINING PROTEIN 47"/>
    <property type="match status" value="1"/>
</dbReference>
<dbReference type="Gene3D" id="3.30.56.10">
    <property type="match status" value="2"/>
</dbReference>
<evidence type="ECO:0000256" key="12">
    <source>
        <dbReference type="ARBA" id="ARBA00022840"/>
    </source>
</evidence>
<evidence type="ECO:0000256" key="17">
    <source>
        <dbReference type="ARBA" id="ARBA00033189"/>
    </source>
</evidence>
<dbReference type="InterPro" id="IPR002547">
    <property type="entry name" value="tRNA-bd_dom"/>
</dbReference>
<dbReference type="SUPFAM" id="SSF50249">
    <property type="entry name" value="Nucleic acid-binding proteins"/>
    <property type="match status" value="1"/>
</dbReference>
<dbReference type="AlphaFoldDB" id="A0A6J6HGS4"/>
<dbReference type="InterPro" id="IPR045060">
    <property type="entry name" value="Phe-tRNA-ligase_IIc_bsu"/>
</dbReference>
<dbReference type="CDD" id="cd00769">
    <property type="entry name" value="PheRS_beta_core"/>
    <property type="match status" value="1"/>
</dbReference>
<sequence>MKVLLSWLQEFAPFPSDDPVALGDVMSDLGMAVESIERIGEGLDGIVTVKVLELRKHPDADKIQLVDVDLGDGEALQICCGATNLTVGDIVPLATLGTTMPDGMEIARRKMRGEWSNGMLCSGRELALGEDHSGIYILDPSLALGTPIVEALGITPDVLFDLEINPNRPDAMSVAGVARDLAARLGLPFAIPSPTVDELAGDASSIASVDIIDPDLCGLFHVRVIEGINVEPSPRWIADRLTALGMRPINNVVDASNYVMLELGQPNHTYDLSKVPGGALRVRWAREGETVTTLDGIERSLTGGRDGVITDATDAPVGIAGVMGGASTEISETTTTVLLECAWWQPMAIARSSKFMGLRSEASARFERGVDPAIADLAARRLAELLAPSGARLVQGSVTVHGDLPVTPAVRVRTNRVNQLLGTAIATDEIVSLLTPIGFVCEEAGEADVLSVTVPTFRPDTTTETDVIEEIARHFGYSRIVGRAPTSAHTGSLTPIQRDRRIIRQILVGLGIHEAMPLPFLAPGDLARCGLPPEAVTVTNPLAAEESILRTSLRPGLLRAIAYNESHRTDSAALFEIGKAFGVPSAGTTLPDEREHLAVALAGADAFAVARIWAVLAETLGLDGIAIDQSAPPAGLHPGRSGVLLSGGVPVGEIGEIDPGVLDALVIRERVAWLQLDLGAALAAPHGEHRYHHISRYPSSDLDLAFEVSDSVAAATIAAAIREAAGPLLVDLSLFDVFRGHPVPDSHRSLAYRLRLQATDRTLTEEDLSGIQRTVVDAAASVGAVLRG</sequence>
<keyword evidence="7" id="KW-0963">Cytoplasm</keyword>
<dbReference type="SUPFAM" id="SSF55681">
    <property type="entry name" value="Class II aaRS and biotin synthetases"/>
    <property type="match status" value="1"/>
</dbReference>
<comment type="catalytic activity">
    <reaction evidence="18">
        <text>tRNA(Phe) + L-phenylalanine + ATP = L-phenylalanyl-tRNA(Phe) + AMP + diphosphate + H(+)</text>
        <dbReference type="Rhea" id="RHEA:19413"/>
        <dbReference type="Rhea" id="RHEA-COMP:9668"/>
        <dbReference type="Rhea" id="RHEA-COMP:9699"/>
        <dbReference type="ChEBI" id="CHEBI:15378"/>
        <dbReference type="ChEBI" id="CHEBI:30616"/>
        <dbReference type="ChEBI" id="CHEBI:33019"/>
        <dbReference type="ChEBI" id="CHEBI:58095"/>
        <dbReference type="ChEBI" id="CHEBI:78442"/>
        <dbReference type="ChEBI" id="CHEBI:78531"/>
        <dbReference type="ChEBI" id="CHEBI:456215"/>
        <dbReference type="EC" id="6.1.1.20"/>
    </reaction>
</comment>
<dbReference type="Gene3D" id="3.30.930.10">
    <property type="entry name" value="Bira Bifunctional Protein, Domain 2"/>
    <property type="match status" value="1"/>
</dbReference>
<dbReference type="InterPro" id="IPR020825">
    <property type="entry name" value="Phe-tRNA_synthase-like_B3/B4"/>
</dbReference>
<dbReference type="InterPro" id="IPR041616">
    <property type="entry name" value="PheRS_beta_core"/>
</dbReference>
<dbReference type="InterPro" id="IPR005146">
    <property type="entry name" value="B3/B4_tRNA-bd"/>
</dbReference>
<feature type="domain" description="B5" evidence="21">
    <location>
        <begin position="405"/>
        <end position="482"/>
    </location>
</feature>
<dbReference type="Pfam" id="PF03484">
    <property type="entry name" value="B5"/>
    <property type="match status" value="1"/>
</dbReference>
<keyword evidence="13" id="KW-0460">Magnesium</keyword>
<dbReference type="GO" id="GO:0004826">
    <property type="term" value="F:phenylalanine-tRNA ligase activity"/>
    <property type="evidence" value="ECO:0007669"/>
    <property type="project" value="UniProtKB-EC"/>
</dbReference>
<keyword evidence="15" id="KW-0648">Protein biosynthesis</keyword>
<keyword evidence="11" id="KW-0547">Nucleotide-binding</keyword>
<evidence type="ECO:0000259" key="21">
    <source>
        <dbReference type="PROSITE" id="PS51483"/>
    </source>
</evidence>
<dbReference type="NCBIfam" id="TIGR00472">
    <property type="entry name" value="pheT_bact"/>
    <property type="match status" value="1"/>
</dbReference>
<evidence type="ECO:0000256" key="1">
    <source>
        <dbReference type="ARBA" id="ARBA00001946"/>
    </source>
</evidence>
<evidence type="ECO:0000256" key="3">
    <source>
        <dbReference type="ARBA" id="ARBA00008653"/>
    </source>
</evidence>
<dbReference type="EC" id="6.1.1.20" evidence="5"/>
<proteinExistence type="inferred from homology"/>
<dbReference type="Pfam" id="PF03147">
    <property type="entry name" value="FDX-ACB"/>
    <property type="match status" value="1"/>
</dbReference>
<dbReference type="Gene3D" id="2.40.50.140">
    <property type="entry name" value="Nucleic acid-binding proteins"/>
    <property type="match status" value="1"/>
</dbReference>
<evidence type="ECO:0000256" key="16">
    <source>
        <dbReference type="ARBA" id="ARBA00023146"/>
    </source>
</evidence>
<dbReference type="HAMAP" id="MF_00283">
    <property type="entry name" value="Phe_tRNA_synth_beta1"/>
    <property type="match status" value="1"/>
</dbReference>
<dbReference type="SMART" id="SM00873">
    <property type="entry name" value="B3_4"/>
    <property type="match status" value="1"/>
</dbReference>
<dbReference type="GO" id="GO:0000049">
    <property type="term" value="F:tRNA binding"/>
    <property type="evidence" value="ECO:0007669"/>
    <property type="project" value="UniProtKB-KW"/>
</dbReference>
<dbReference type="InterPro" id="IPR033714">
    <property type="entry name" value="tRNA_bind_bactPheRS"/>
</dbReference>
<dbReference type="Pfam" id="PF01588">
    <property type="entry name" value="tRNA_bind"/>
    <property type="match status" value="1"/>
</dbReference>
<evidence type="ECO:0000256" key="6">
    <source>
        <dbReference type="ARBA" id="ARBA00017032"/>
    </source>
</evidence>
<evidence type="ECO:0000256" key="14">
    <source>
        <dbReference type="ARBA" id="ARBA00022884"/>
    </source>
</evidence>
<dbReference type="InterPro" id="IPR005147">
    <property type="entry name" value="tRNA_synthase_B5-dom"/>
</dbReference>
<dbReference type="PANTHER" id="PTHR10947:SF0">
    <property type="entry name" value="PHENYLALANINE--TRNA LIGASE BETA SUBUNIT"/>
    <property type="match status" value="1"/>
</dbReference>
<dbReference type="Pfam" id="PF17759">
    <property type="entry name" value="tRNA_synthFbeta"/>
    <property type="match status" value="1"/>
</dbReference>
<feature type="domain" description="FDX-ACB" evidence="20">
    <location>
        <begin position="695"/>
        <end position="787"/>
    </location>
</feature>
<feature type="domain" description="TRNA-binding" evidence="19">
    <location>
        <begin position="40"/>
        <end position="149"/>
    </location>
</feature>
<protein>
    <recommendedName>
        <fullName evidence="6">Phenylalanine--tRNA ligase beta subunit</fullName>
        <ecNumber evidence="5">6.1.1.20</ecNumber>
    </recommendedName>
    <alternativeName>
        <fullName evidence="17">Phenylalanyl-tRNA synthetase beta subunit</fullName>
    </alternativeName>
</protein>
<comment type="subunit">
    <text evidence="4">Tetramer of two alpha and two beta subunits.</text>
</comment>
<dbReference type="GO" id="GO:0005524">
    <property type="term" value="F:ATP binding"/>
    <property type="evidence" value="ECO:0007669"/>
    <property type="project" value="UniProtKB-KW"/>
</dbReference>
<evidence type="ECO:0000256" key="7">
    <source>
        <dbReference type="ARBA" id="ARBA00022490"/>
    </source>
</evidence>
<evidence type="ECO:0000256" key="5">
    <source>
        <dbReference type="ARBA" id="ARBA00012814"/>
    </source>
</evidence>
<evidence type="ECO:0000256" key="9">
    <source>
        <dbReference type="ARBA" id="ARBA00022598"/>
    </source>
</evidence>
<dbReference type="SUPFAM" id="SSF46955">
    <property type="entry name" value="Putative DNA-binding domain"/>
    <property type="match status" value="1"/>
</dbReference>
<comment type="similarity">
    <text evidence="3">Belongs to the phenylalanyl-tRNA synthetase beta subunit family. Type 1 subfamily.</text>
</comment>
<dbReference type="EMBL" id="CAEZUO010000071">
    <property type="protein sequence ID" value="CAB4612270.1"/>
    <property type="molecule type" value="Genomic_DNA"/>
</dbReference>
<dbReference type="InterPro" id="IPR005121">
    <property type="entry name" value="Fdx_antiC-bd"/>
</dbReference>
<dbReference type="SMART" id="SM00874">
    <property type="entry name" value="B5"/>
    <property type="match status" value="1"/>
</dbReference>
<dbReference type="InterPro" id="IPR045864">
    <property type="entry name" value="aa-tRNA-synth_II/BPL/LPL"/>
</dbReference>
<keyword evidence="16" id="KW-0030">Aminoacyl-tRNA synthetase</keyword>
<reference evidence="22" key="1">
    <citation type="submission" date="2020-05" db="EMBL/GenBank/DDBJ databases">
        <authorList>
            <person name="Chiriac C."/>
            <person name="Salcher M."/>
            <person name="Ghai R."/>
            <person name="Kavagutti S V."/>
        </authorList>
    </citation>
    <scope>NUCLEOTIDE SEQUENCE</scope>
</reference>
<keyword evidence="8" id="KW-0820">tRNA-binding</keyword>
<evidence type="ECO:0000256" key="11">
    <source>
        <dbReference type="ARBA" id="ARBA00022741"/>
    </source>
</evidence>
<dbReference type="PROSITE" id="PS50886">
    <property type="entry name" value="TRBD"/>
    <property type="match status" value="1"/>
</dbReference>
<name>A0A6J6HGS4_9ZZZZ</name>
<evidence type="ECO:0000256" key="15">
    <source>
        <dbReference type="ARBA" id="ARBA00022917"/>
    </source>
</evidence>
<dbReference type="GO" id="GO:0009328">
    <property type="term" value="C:phenylalanine-tRNA ligase complex"/>
    <property type="evidence" value="ECO:0007669"/>
    <property type="project" value="TreeGrafter"/>
</dbReference>
<dbReference type="GO" id="GO:0006432">
    <property type="term" value="P:phenylalanyl-tRNA aminoacylation"/>
    <property type="evidence" value="ECO:0007669"/>
    <property type="project" value="InterPro"/>
</dbReference>
<dbReference type="PROSITE" id="PS51447">
    <property type="entry name" value="FDX_ACB"/>
    <property type="match status" value="1"/>
</dbReference>
<accession>A0A6J6HGS4</accession>
<keyword evidence="10" id="KW-0479">Metal-binding</keyword>
<dbReference type="SUPFAM" id="SSF56037">
    <property type="entry name" value="PheT/TilS domain"/>
    <property type="match status" value="1"/>
</dbReference>
<evidence type="ECO:0000256" key="2">
    <source>
        <dbReference type="ARBA" id="ARBA00004496"/>
    </source>
</evidence>
<keyword evidence="9" id="KW-0436">Ligase</keyword>
<evidence type="ECO:0000256" key="10">
    <source>
        <dbReference type="ARBA" id="ARBA00022723"/>
    </source>
</evidence>
<dbReference type="Gene3D" id="3.50.40.10">
    <property type="entry name" value="Phenylalanyl-trna Synthetase, Chain B, domain 3"/>
    <property type="match status" value="1"/>
</dbReference>
<organism evidence="22">
    <name type="scientific">freshwater metagenome</name>
    <dbReference type="NCBI Taxonomy" id="449393"/>
    <lineage>
        <taxon>unclassified sequences</taxon>
        <taxon>metagenomes</taxon>
        <taxon>ecological metagenomes</taxon>
    </lineage>
</organism>
<dbReference type="GO" id="GO:0000287">
    <property type="term" value="F:magnesium ion binding"/>
    <property type="evidence" value="ECO:0007669"/>
    <property type="project" value="InterPro"/>
</dbReference>
<comment type="cofactor">
    <cofactor evidence="1">
        <name>Mg(2+)</name>
        <dbReference type="ChEBI" id="CHEBI:18420"/>
    </cofactor>
</comment>
<dbReference type="InterPro" id="IPR009061">
    <property type="entry name" value="DNA-bd_dom_put_sf"/>
</dbReference>
<dbReference type="SUPFAM" id="SSF54991">
    <property type="entry name" value="Anticodon-binding domain of PheRS"/>
    <property type="match status" value="1"/>
</dbReference>
<evidence type="ECO:0000259" key="20">
    <source>
        <dbReference type="PROSITE" id="PS51447"/>
    </source>
</evidence>
<dbReference type="CDD" id="cd02796">
    <property type="entry name" value="tRNA_bind_bactPheRS"/>
    <property type="match status" value="1"/>
</dbReference>
<keyword evidence="14" id="KW-0694">RNA-binding</keyword>